<reference evidence="1 2" key="1">
    <citation type="journal article" date="2014" name="Genome Biol. Evol.">
        <title>The secreted proteins of Achlya hypogyna and Thraustotheca clavata identify the ancestral oomycete secretome and reveal gene acquisitions by horizontal gene transfer.</title>
        <authorList>
            <person name="Misner I."/>
            <person name="Blouin N."/>
            <person name="Leonard G."/>
            <person name="Richards T.A."/>
            <person name="Lane C.E."/>
        </authorList>
    </citation>
    <scope>NUCLEOTIDE SEQUENCE [LARGE SCALE GENOMIC DNA]</scope>
    <source>
        <strain evidence="1 2">ATCC 34112</strain>
    </source>
</reference>
<dbReference type="Proteomes" id="UP000243217">
    <property type="component" value="Unassembled WGS sequence"/>
</dbReference>
<accession>A0A1V9YU25</accession>
<keyword evidence="2" id="KW-1185">Reference proteome</keyword>
<organism evidence="1 2">
    <name type="scientific">Thraustotheca clavata</name>
    <dbReference type="NCBI Taxonomy" id="74557"/>
    <lineage>
        <taxon>Eukaryota</taxon>
        <taxon>Sar</taxon>
        <taxon>Stramenopiles</taxon>
        <taxon>Oomycota</taxon>
        <taxon>Saprolegniomycetes</taxon>
        <taxon>Saprolegniales</taxon>
        <taxon>Achlyaceae</taxon>
        <taxon>Thraustotheca</taxon>
    </lineage>
</organism>
<evidence type="ECO:0000313" key="2">
    <source>
        <dbReference type="Proteomes" id="UP000243217"/>
    </source>
</evidence>
<dbReference type="AlphaFoldDB" id="A0A1V9YU25"/>
<sequence>MSTSTPRSDLLCKYTYKPCNNPRTTKKNGDLHMLCTHHRNRANEVQKTHAMKRKLIKALDKATQSLSAFSPTSASSSSAQLKKSESMDVLELEYLESLLEQHDAHEMYETPTMTEEEYAILFELF</sequence>
<name>A0A1V9YU25_9STRA</name>
<evidence type="ECO:0000313" key="1">
    <source>
        <dbReference type="EMBL" id="OQR89080.1"/>
    </source>
</evidence>
<protein>
    <submittedName>
        <fullName evidence="1">Uncharacterized protein</fullName>
    </submittedName>
</protein>
<dbReference type="OrthoDB" id="74130at2759"/>
<gene>
    <name evidence="1" type="ORF">THRCLA_22751</name>
</gene>
<comment type="caution">
    <text evidence="1">The sequence shown here is derived from an EMBL/GenBank/DDBJ whole genome shotgun (WGS) entry which is preliminary data.</text>
</comment>
<proteinExistence type="predicted"/>
<dbReference type="EMBL" id="JNBS01002868">
    <property type="protein sequence ID" value="OQR89080.1"/>
    <property type="molecule type" value="Genomic_DNA"/>
</dbReference>